<sequence length="59" mass="6388">MEPNWHTSSYTKSENCVEVADSDPKAIKVRDSKRQAGAIIDVSPGAWGAFVEHVAKSGE</sequence>
<keyword evidence="3" id="KW-1185">Reference proteome</keyword>
<evidence type="ECO:0000313" key="2">
    <source>
        <dbReference type="EMBL" id="ARF59419.1"/>
    </source>
</evidence>
<dbReference type="AlphaFoldDB" id="A0A1V0U2G1"/>
<protein>
    <recommendedName>
        <fullName evidence="1">DUF397 domain-containing protein</fullName>
    </recommendedName>
</protein>
<organism evidence="2 3">
    <name type="scientific">Streptomyces gilvosporeus</name>
    <dbReference type="NCBI Taxonomy" id="553510"/>
    <lineage>
        <taxon>Bacteria</taxon>
        <taxon>Bacillati</taxon>
        <taxon>Actinomycetota</taxon>
        <taxon>Actinomycetes</taxon>
        <taxon>Kitasatosporales</taxon>
        <taxon>Streptomycetaceae</taxon>
        <taxon>Streptomyces</taxon>
    </lineage>
</organism>
<dbReference type="Proteomes" id="UP000192726">
    <property type="component" value="Chromosome"/>
</dbReference>
<dbReference type="InterPro" id="IPR007278">
    <property type="entry name" value="DUF397"/>
</dbReference>
<accession>A0A1V0U2G1</accession>
<dbReference type="Pfam" id="PF04149">
    <property type="entry name" value="DUF397"/>
    <property type="match status" value="1"/>
</dbReference>
<dbReference type="STRING" id="553510.B1H19_13550"/>
<feature type="domain" description="DUF397" evidence="1">
    <location>
        <begin position="4"/>
        <end position="54"/>
    </location>
</feature>
<proteinExistence type="predicted"/>
<dbReference type="KEGG" id="sgv:B1H19_13550"/>
<dbReference type="EMBL" id="CP020569">
    <property type="protein sequence ID" value="ARF59419.1"/>
    <property type="molecule type" value="Genomic_DNA"/>
</dbReference>
<dbReference type="OrthoDB" id="4301277at2"/>
<evidence type="ECO:0000313" key="3">
    <source>
        <dbReference type="Proteomes" id="UP000192726"/>
    </source>
</evidence>
<evidence type="ECO:0000259" key="1">
    <source>
        <dbReference type="Pfam" id="PF04149"/>
    </source>
</evidence>
<reference evidence="2 3" key="1">
    <citation type="submission" date="2017-04" db="EMBL/GenBank/DDBJ databases">
        <title>Complete Genome Sequence of Streptomyces gilvosporeus F607, a Capable Producer of Natamycin.</title>
        <authorList>
            <person name="Zong G."/>
            <person name="Zhong C."/>
            <person name="Fu J."/>
            <person name="Qin R."/>
            <person name="Cao G."/>
        </authorList>
    </citation>
    <scope>NUCLEOTIDE SEQUENCE [LARGE SCALE GENOMIC DNA]</scope>
    <source>
        <strain evidence="2 3">F607</strain>
    </source>
</reference>
<gene>
    <name evidence="2" type="ORF">B1H19_13550</name>
</gene>
<name>A0A1V0U2G1_9ACTN</name>